<dbReference type="PANTHER" id="PTHR37540">
    <property type="entry name" value="TRANSCRIPTION FACTOR (ACR-2), PUTATIVE-RELATED-RELATED"/>
    <property type="match status" value="1"/>
</dbReference>
<proteinExistence type="predicted"/>
<dbReference type="RefSeq" id="XP_064703339.1">
    <property type="nucleotide sequence ID" value="XM_064850038.1"/>
</dbReference>
<comment type="caution">
    <text evidence="2">The sequence shown here is derived from an EMBL/GenBank/DDBJ whole genome shotgun (WGS) entry which is preliminary data.</text>
</comment>
<evidence type="ECO:0000313" key="3">
    <source>
        <dbReference type="Proteomes" id="UP001358417"/>
    </source>
</evidence>
<reference evidence="2 3" key="1">
    <citation type="submission" date="2023-08" db="EMBL/GenBank/DDBJ databases">
        <title>Black Yeasts Isolated from many extreme environments.</title>
        <authorList>
            <person name="Coleine C."/>
            <person name="Stajich J.E."/>
            <person name="Selbmann L."/>
        </authorList>
    </citation>
    <scope>NUCLEOTIDE SEQUENCE [LARGE SCALE GENOMIC DNA]</scope>
    <source>
        <strain evidence="2 3">CCFEE 5792</strain>
    </source>
</reference>
<feature type="compositionally biased region" description="Basic and acidic residues" evidence="1">
    <location>
        <begin position="73"/>
        <end position="92"/>
    </location>
</feature>
<dbReference type="PANTHER" id="PTHR37540:SF10">
    <property type="entry name" value="SIGMA-70 REGION 2 FAMILY PROTEIN"/>
    <property type="match status" value="1"/>
</dbReference>
<dbReference type="Proteomes" id="UP001358417">
    <property type="component" value="Unassembled WGS sequence"/>
</dbReference>
<evidence type="ECO:0000256" key="1">
    <source>
        <dbReference type="SAM" id="MobiDB-lite"/>
    </source>
</evidence>
<evidence type="ECO:0000313" key="2">
    <source>
        <dbReference type="EMBL" id="KAK5047812.1"/>
    </source>
</evidence>
<dbReference type="EMBL" id="JAVRRD010000024">
    <property type="protein sequence ID" value="KAK5047812.1"/>
    <property type="molecule type" value="Genomic_DNA"/>
</dbReference>
<protein>
    <submittedName>
        <fullName evidence="2">Uncharacterized protein</fullName>
    </submittedName>
</protein>
<feature type="region of interest" description="Disordered" evidence="1">
    <location>
        <begin position="1"/>
        <end position="58"/>
    </location>
</feature>
<accession>A0AAV9N3H8</accession>
<gene>
    <name evidence="2" type="ORF">LTR84_006477</name>
</gene>
<feature type="region of interest" description="Disordered" evidence="1">
    <location>
        <begin position="124"/>
        <end position="155"/>
    </location>
</feature>
<feature type="compositionally biased region" description="Basic residues" evidence="1">
    <location>
        <begin position="124"/>
        <end position="133"/>
    </location>
</feature>
<feature type="region of interest" description="Disordered" evidence="1">
    <location>
        <begin position="73"/>
        <end position="106"/>
    </location>
</feature>
<keyword evidence="3" id="KW-1185">Reference proteome</keyword>
<name>A0AAV9N3H8_9EURO</name>
<organism evidence="2 3">
    <name type="scientific">Exophiala bonariae</name>
    <dbReference type="NCBI Taxonomy" id="1690606"/>
    <lineage>
        <taxon>Eukaryota</taxon>
        <taxon>Fungi</taxon>
        <taxon>Dikarya</taxon>
        <taxon>Ascomycota</taxon>
        <taxon>Pezizomycotina</taxon>
        <taxon>Eurotiomycetes</taxon>
        <taxon>Chaetothyriomycetidae</taxon>
        <taxon>Chaetothyriales</taxon>
        <taxon>Herpotrichiellaceae</taxon>
        <taxon>Exophiala</taxon>
    </lineage>
</organism>
<sequence length="564" mass="64213">MPPKRSQVAPPVSNTTIRTEPPIENSHTTNGESPNDEDTHHGLLFITSTGQRPDTRDRQQLKKVRTHVMNHYLDRTQSKEGSNKTHATETEARSAVTKGKNAPSAGQKLRFRLTSEGLELRKPHRLRKAKRKAREAEDRGQPPIRPPSRGDSDLIHSMPITTLGVSRNDPFDTLPARLNASDELLLSRFRTHERFPWCPVNGQGLWPQFAYSDQLVFHATMYSFGMHFKCRTHPGVVIPPLDPEADMRIIQHKLAAISLVNDRLSDERQAVSDGCIAAVATLTNMALILDSREEAKKHMQGLEAVIKMRGGLLSLGDGVQTHLQRLISFNDLTYSELFDDELRFPPLVDIWNGAWSTLDELDEPDSLPGLGRAELEYFRIHPHPVLEVLDDIRQLCHSERKKPLYQCDDVARMTRADVCLKLERRLRVILKSTAPPSSNAIDGAFWRATALAAQIHVHHKLRGNPIRYRHFQILTTQLYDTLLTLDEDLPELDFAPALSIWILTTGILTSTDTVVRSEFLNMLRKACGRFGLGDWEAFHWTLTKFLWTGEADEERYRELWKEIQ</sequence>
<dbReference type="GeneID" id="89974649"/>
<dbReference type="AlphaFoldDB" id="A0AAV9N3H8"/>